<dbReference type="GO" id="GO:0005886">
    <property type="term" value="C:plasma membrane"/>
    <property type="evidence" value="ECO:0007669"/>
    <property type="project" value="UniProtKB-SubCell"/>
</dbReference>
<feature type="transmembrane region" description="Helical" evidence="6">
    <location>
        <begin position="187"/>
        <end position="207"/>
    </location>
</feature>
<dbReference type="PIRSF" id="PIRSF006324">
    <property type="entry name" value="LeuE"/>
    <property type="match status" value="1"/>
</dbReference>
<protein>
    <submittedName>
        <fullName evidence="7">Lysine exporter protein LysE/YggA</fullName>
    </submittedName>
</protein>
<evidence type="ECO:0000256" key="1">
    <source>
        <dbReference type="ARBA" id="ARBA00004651"/>
    </source>
</evidence>
<dbReference type="EMBL" id="CP003410">
    <property type="protein sequence ID" value="AGM05544.1"/>
    <property type="molecule type" value="Genomic_DNA"/>
</dbReference>
<evidence type="ECO:0000256" key="5">
    <source>
        <dbReference type="ARBA" id="ARBA00023136"/>
    </source>
</evidence>
<feature type="transmembrane region" description="Helical" evidence="6">
    <location>
        <begin position="41"/>
        <end position="65"/>
    </location>
</feature>
<feature type="transmembrane region" description="Helical" evidence="6">
    <location>
        <begin position="71"/>
        <end position="89"/>
    </location>
</feature>
<keyword evidence="2" id="KW-1003">Cell membrane</keyword>
<keyword evidence="5 6" id="KW-0472">Membrane</keyword>
<keyword evidence="8" id="KW-1185">Reference proteome</keyword>
<accession>R4SPW1</accession>
<sequence>MPSPDRLAAFALASFVLILIPGPAVLFAISRALAYGRRTALMTVIGGALGSFVAATAVAIGVGAIIQASAVIYTVIKFAGAAYLIYLGVQAIRHRRALREAFEAQAAPISGRRTLLQGFIVGVTNPKAVVFFAAILPQFVDPSAGQAGLQMVILGAVFAIIALAMDSVWGVAAGAVRSWFARSARRLDLVGGAAGLTMVGLGVGLAVSGRKES</sequence>
<evidence type="ECO:0000256" key="6">
    <source>
        <dbReference type="SAM" id="Phobius"/>
    </source>
</evidence>
<dbReference type="PATRIC" id="fig|1156913.3.peg.3030"/>
<dbReference type="Pfam" id="PF01810">
    <property type="entry name" value="LysE"/>
    <property type="match status" value="1"/>
</dbReference>
<gene>
    <name evidence="7" type="ORF">AORI_2958</name>
</gene>
<evidence type="ECO:0000313" key="8">
    <source>
        <dbReference type="Proteomes" id="UP000013968"/>
    </source>
</evidence>
<dbReference type="AlphaFoldDB" id="R4SPW1"/>
<feature type="transmembrane region" description="Helical" evidence="6">
    <location>
        <begin position="6"/>
        <end position="29"/>
    </location>
</feature>
<keyword evidence="3 6" id="KW-0812">Transmembrane</keyword>
<comment type="subcellular location">
    <subcellularLocation>
        <location evidence="1">Cell membrane</location>
        <topology evidence="1">Multi-pass membrane protein</topology>
    </subcellularLocation>
</comment>
<dbReference type="HOGENOM" id="CLU_079569_3_2_11"/>
<organism evidence="7 8">
    <name type="scientific">Amycolatopsis keratiniphila</name>
    <dbReference type="NCBI Taxonomy" id="129921"/>
    <lineage>
        <taxon>Bacteria</taxon>
        <taxon>Bacillati</taxon>
        <taxon>Actinomycetota</taxon>
        <taxon>Actinomycetes</taxon>
        <taxon>Pseudonocardiales</taxon>
        <taxon>Pseudonocardiaceae</taxon>
        <taxon>Amycolatopsis</taxon>
        <taxon>Amycolatopsis japonica group</taxon>
    </lineage>
</organism>
<dbReference type="InterPro" id="IPR001123">
    <property type="entry name" value="LeuE-type"/>
</dbReference>
<keyword evidence="4 6" id="KW-1133">Transmembrane helix</keyword>
<dbReference type="RefSeq" id="WP_016333311.1">
    <property type="nucleotide sequence ID" value="NC_021252.1"/>
</dbReference>
<proteinExistence type="predicted"/>
<feature type="transmembrane region" description="Helical" evidence="6">
    <location>
        <begin position="152"/>
        <end position="175"/>
    </location>
</feature>
<name>R4SPW1_9PSEU</name>
<dbReference type="PANTHER" id="PTHR30086:SF20">
    <property type="entry name" value="ARGININE EXPORTER PROTEIN ARGO-RELATED"/>
    <property type="match status" value="1"/>
</dbReference>
<evidence type="ECO:0000256" key="2">
    <source>
        <dbReference type="ARBA" id="ARBA00022475"/>
    </source>
</evidence>
<evidence type="ECO:0000256" key="3">
    <source>
        <dbReference type="ARBA" id="ARBA00022692"/>
    </source>
</evidence>
<dbReference type="GO" id="GO:0015171">
    <property type="term" value="F:amino acid transmembrane transporter activity"/>
    <property type="evidence" value="ECO:0007669"/>
    <property type="project" value="TreeGrafter"/>
</dbReference>
<dbReference type="PANTHER" id="PTHR30086">
    <property type="entry name" value="ARGININE EXPORTER PROTEIN ARGO"/>
    <property type="match status" value="1"/>
</dbReference>
<evidence type="ECO:0000256" key="4">
    <source>
        <dbReference type="ARBA" id="ARBA00022989"/>
    </source>
</evidence>
<dbReference type="Proteomes" id="UP000013968">
    <property type="component" value="Chromosome"/>
</dbReference>
<dbReference type="KEGG" id="aoi:AORI_2958"/>
<evidence type="ECO:0000313" key="7">
    <source>
        <dbReference type="EMBL" id="AGM05544.1"/>
    </source>
</evidence>
<reference evidence="7 8" key="1">
    <citation type="journal article" date="2013" name="BMC Genomics">
        <title>ContigScape: a Cytoscape plugin facilitating microbial genome gap closing.</title>
        <authorList>
            <person name="Tang B."/>
            <person name="Wang Q."/>
            <person name="Yang M."/>
            <person name="Xie F."/>
            <person name="Zhu Y."/>
            <person name="Zhuo Y."/>
            <person name="Wang S."/>
            <person name="Gao H."/>
            <person name="Ding X."/>
            <person name="Zhang L."/>
            <person name="Zhao G."/>
            <person name="Zheng H."/>
        </authorList>
    </citation>
    <scope>NUCLEOTIDE SEQUENCE [LARGE SCALE GENOMIC DNA]</scope>
    <source>
        <strain evidence="7 8">HCCB10007</strain>
    </source>
</reference>
<feature type="transmembrane region" description="Helical" evidence="6">
    <location>
        <begin position="119"/>
        <end position="140"/>
    </location>
</feature>